<keyword evidence="4" id="KW-1185">Reference proteome</keyword>
<feature type="compositionally biased region" description="Low complexity" evidence="1">
    <location>
        <begin position="347"/>
        <end position="380"/>
    </location>
</feature>
<reference evidence="3 4" key="1">
    <citation type="submission" date="2018-04" db="EMBL/GenBank/DDBJ databases">
        <title>The genome of golden apple snail Pomacea canaliculata provides insight into stress tolerance and invasive adaptation.</title>
        <authorList>
            <person name="Liu C."/>
            <person name="Liu B."/>
            <person name="Ren Y."/>
            <person name="Zhang Y."/>
            <person name="Wang H."/>
            <person name="Li S."/>
            <person name="Jiang F."/>
            <person name="Yin L."/>
            <person name="Zhang G."/>
            <person name="Qian W."/>
            <person name="Fan W."/>
        </authorList>
    </citation>
    <scope>NUCLEOTIDE SEQUENCE [LARGE SCALE GENOMIC DNA]</scope>
    <source>
        <strain evidence="3">SZHN2017</strain>
        <tissue evidence="3">Muscle</tissue>
    </source>
</reference>
<feature type="compositionally biased region" description="Low complexity" evidence="1">
    <location>
        <begin position="207"/>
        <end position="235"/>
    </location>
</feature>
<dbReference type="EMBL" id="PZQS01000001">
    <property type="protein sequence ID" value="PVD37498.1"/>
    <property type="molecule type" value="Genomic_DNA"/>
</dbReference>
<sequence>MFKSFTTRRRRRQQQQQQQQQQTGVVAAHPLTTGLQQKVIPGPTVSSLYSDDYHFRMERKFNTSSTDAPAYRIESVGQCEEACRLVTQCQAYALNIHHVHPVHCHPLHQLSFSETCNMTGDDRTSLSYSPTLQSCEGVCLRSRLCKAVVFDSSGLTCSLYSSLPAHKDDNPSLTLSWKLSDEGEVFTFTFKNDGDNGSTRLFSTSHLSTTTTTTTTSAPTLANSSTSMTTTDTTTQPRRRHQQPLPLINNYNNSNNHVDFNNNHDHAINNHYHSINNYNNSNNHVDFNNAYDYSFDNYDDAINIHYHSINNHNKSNNHVDFNNHDHAINNHYHSINNHKSNNHVDFPTTTTTPSTTTTTPTTTTTLSTTTTTTSAPATTSGVTAMSASVSRDAASPTPAPGLADSQSVNEGLPPGVNQAVLIGVAIGIFFVLLYLYIVIPLVVLVRRRKKKTKAKGRKSADLENQDPDVGGTQSLQFSKSRKLATHHVAMGKQNILSLRFREVAGSTPQQPNTRDKTTGRQTEEDTRSCQRIPQQPSAHHHCVEEQCSVTTTIHLLLVILISSPPPLLMFAWNKLFVLTLATSSPSLLSRQNFIYLNHCGCEVLGLCSMMW</sequence>
<feature type="region of interest" description="Disordered" evidence="1">
    <location>
        <begin position="207"/>
        <end position="240"/>
    </location>
</feature>
<accession>A0A2T7PVQ5</accession>
<feature type="region of interest" description="Disordered" evidence="1">
    <location>
        <begin position="504"/>
        <end position="535"/>
    </location>
</feature>
<evidence type="ECO:0000256" key="1">
    <source>
        <dbReference type="SAM" id="MobiDB-lite"/>
    </source>
</evidence>
<keyword evidence="2" id="KW-0472">Membrane</keyword>
<feature type="region of interest" description="Disordered" evidence="1">
    <location>
        <begin position="347"/>
        <end position="406"/>
    </location>
</feature>
<feature type="compositionally biased region" description="Basic and acidic residues" evidence="1">
    <location>
        <begin position="513"/>
        <end position="528"/>
    </location>
</feature>
<keyword evidence="2" id="KW-0812">Transmembrane</keyword>
<dbReference type="PANTHER" id="PTHR28051">
    <property type="entry name" value="PROTEIN MTL1-RELATED"/>
    <property type="match status" value="1"/>
</dbReference>
<proteinExistence type="predicted"/>
<organism evidence="3 4">
    <name type="scientific">Pomacea canaliculata</name>
    <name type="common">Golden apple snail</name>
    <dbReference type="NCBI Taxonomy" id="400727"/>
    <lineage>
        <taxon>Eukaryota</taxon>
        <taxon>Metazoa</taxon>
        <taxon>Spiralia</taxon>
        <taxon>Lophotrochozoa</taxon>
        <taxon>Mollusca</taxon>
        <taxon>Gastropoda</taxon>
        <taxon>Caenogastropoda</taxon>
        <taxon>Architaenioglossa</taxon>
        <taxon>Ampullarioidea</taxon>
        <taxon>Ampullariidae</taxon>
        <taxon>Pomacea</taxon>
    </lineage>
</organism>
<dbReference type="Proteomes" id="UP000245119">
    <property type="component" value="Linkage Group LG1"/>
</dbReference>
<evidence type="ECO:0008006" key="5">
    <source>
        <dbReference type="Google" id="ProtNLM"/>
    </source>
</evidence>
<dbReference type="AlphaFoldDB" id="A0A2T7PVQ5"/>
<evidence type="ECO:0000313" key="3">
    <source>
        <dbReference type="EMBL" id="PVD37498.1"/>
    </source>
</evidence>
<protein>
    <recommendedName>
        <fullName evidence="5">Apple domain-containing protein</fullName>
    </recommendedName>
</protein>
<feature type="transmembrane region" description="Helical" evidence="2">
    <location>
        <begin position="419"/>
        <end position="445"/>
    </location>
</feature>
<gene>
    <name evidence="3" type="ORF">C0Q70_00089</name>
</gene>
<dbReference type="PANTHER" id="PTHR28051:SF1">
    <property type="entry name" value="PROTEIN MTL1-RELATED"/>
    <property type="match status" value="1"/>
</dbReference>
<keyword evidence="2" id="KW-1133">Transmembrane helix</keyword>
<feature type="compositionally biased region" description="Basic residues" evidence="1">
    <location>
        <begin position="1"/>
        <end position="13"/>
    </location>
</feature>
<comment type="caution">
    <text evidence="3">The sequence shown here is derived from an EMBL/GenBank/DDBJ whole genome shotgun (WGS) entry which is preliminary data.</text>
</comment>
<feature type="region of interest" description="Disordered" evidence="1">
    <location>
        <begin position="450"/>
        <end position="478"/>
    </location>
</feature>
<name>A0A2T7PVQ5_POMCA</name>
<evidence type="ECO:0000313" key="4">
    <source>
        <dbReference type="Proteomes" id="UP000245119"/>
    </source>
</evidence>
<evidence type="ECO:0000256" key="2">
    <source>
        <dbReference type="SAM" id="Phobius"/>
    </source>
</evidence>
<dbReference type="InterPro" id="IPR052292">
    <property type="entry name" value="Glucose_repression_reg"/>
</dbReference>
<feature type="region of interest" description="Disordered" evidence="1">
    <location>
        <begin position="1"/>
        <end position="25"/>
    </location>
</feature>